<dbReference type="Gene3D" id="3.80.10.10">
    <property type="entry name" value="Ribonuclease Inhibitor"/>
    <property type="match status" value="4"/>
</dbReference>
<proteinExistence type="predicted"/>
<keyword evidence="1" id="KW-0433">Leucine-rich repeat</keyword>
<keyword evidence="3" id="KW-0677">Repeat</keyword>
<accession>A0A8S1ESS9</accession>
<dbReference type="PROSITE" id="PS51450">
    <property type="entry name" value="LRR"/>
    <property type="match status" value="5"/>
</dbReference>
<dbReference type="AlphaFoldDB" id="A0A8S1ESS9"/>
<evidence type="ECO:0000313" key="7">
    <source>
        <dbReference type="EMBL" id="CAB3402539.1"/>
    </source>
</evidence>
<dbReference type="OrthoDB" id="676979at2759"/>
<evidence type="ECO:0000256" key="2">
    <source>
        <dbReference type="ARBA" id="ARBA00022729"/>
    </source>
</evidence>
<feature type="signal peptide" evidence="5">
    <location>
        <begin position="1"/>
        <end position="19"/>
    </location>
</feature>
<dbReference type="InterPro" id="IPR003591">
    <property type="entry name" value="Leu-rich_rpt_typical-subtyp"/>
</dbReference>
<sequence>MIVVVFIAIVLLGARAVEADLCHHCECDFISDSVVCNRPSLLIRTVSMLPNIRQLHLTKVVLPQPPHFLFHPSLRVLRMSSCGMQEVPSSTFLPLPNLEVVDLSNNKLETIPATLLRGLKRLRVLNLSNNNISNLEALVWILADNLVLDHLDLSNNPIAIATSLTVFPPVRQIFISNSRLERIDDDVILFEESPGKCESKMCRSLPIRNLNTSLINTIDLSSNPHLHVEVAALEVFSNATYMNLAQINLPNGFEEWLEMKSHVKNLNISHSKIPLRDETWQACGQYLETLDMSGIGLKMLKLSRYCPARTIYSRNNLISSIFVESIAIEALHLDGNMFSEFPVPPPGVELDQLHTLSLSCNMLTSLPPHSLVGYPNLQHFDISHNQISEIDPMAFPTIGLGLISLDMSSNQLSTLPHPILPSLLLLDLSSNTIATLDPHFFTGLPMLQQLRIASNPTLFSRCTPHGAACWSDHLDELTSLIDLDISNCGLEVSLHLAHLHTLRTLLLRGNEIRVIDAHSLPENLRTLDLGENRIQFTSNFSRMEKLRDLRVDQNPLRCDCSLYDIVSHLLNQSQIADPLLYYCFAGSWQYPLLPYLAAVKPCSDSVKGFYSILIMTFLISILIVASFVGGYFIYRKWFDRGDFVYKRVAIVEPPVRL</sequence>
<feature type="transmembrane region" description="Helical" evidence="4">
    <location>
        <begin position="609"/>
        <end position="634"/>
    </location>
</feature>
<dbReference type="SUPFAM" id="SSF52058">
    <property type="entry name" value="L domain-like"/>
    <property type="match status" value="2"/>
</dbReference>
<dbReference type="EMBL" id="CADEPM010000003">
    <property type="protein sequence ID" value="CAB3402539.1"/>
    <property type="molecule type" value="Genomic_DNA"/>
</dbReference>
<dbReference type="PANTHER" id="PTHR24373:SF275">
    <property type="entry name" value="TIR DOMAIN-CONTAINING PROTEIN"/>
    <property type="match status" value="1"/>
</dbReference>
<evidence type="ECO:0000313" key="8">
    <source>
        <dbReference type="Proteomes" id="UP000494206"/>
    </source>
</evidence>
<organism evidence="7 8">
    <name type="scientific">Caenorhabditis bovis</name>
    <dbReference type="NCBI Taxonomy" id="2654633"/>
    <lineage>
        <taxon>Eukaryota</taxon>
        <taxon>Metazoa</taxon>
        <taxon>Ecdysozoa</taxon>
        <taxon>Nematoda</taxon>
        <taxon>Chromadorea</taxon>
        <taxon>Rhabditida</taxon>
        <taxon>Rhabditina</taxon>
        <taxon>Rhabditomorpha</taxon>
        <taxon>Rhabditoidea</taxon>
        <taxon>Rhabditidae</taxon>
        <taxon>Peloderinae</taxon>
        <taxon>Caenorhabditis</taxon>
    </lineage>
</organism>
<dbReference type="InterPro" id="IPR001611">
    <property type="entry name" value="Leu-rich_rpt"/>
</dbReference>
<keyword evidence="4" id="KW-1133">Transmembrane helix</keyword>
<dbReference type="Proteomes" id="UP000494206">
    <property type="component" value="Unassembled WGS sequence"/>
</dbReference>
<feature type="chain" id="PRO_5035850881" description="LRRCT domain-containing protein" evidence="5">
    <location>
        <begin position="20"/>
        <end position="657"/>
    </location>
</feature>
<keyword evidence="2 5" id="KW-0732">Signal</keyword>
<keyword evidence="8" id="KW-1185">Reference proteome</keyword>
<dbReference type="SMART" id="SM00082">
    <property type="entry name" value="LRRCT"/>
    <property type="match status" value="1"/>
</dbReference>
<evidence type="ECO:0000259" key="6">
    <source>
        <dbReference type="SMART" id="SM00082"/>
    </source>
</evidence>
<evidence type="ECO:0000256" key="5">
    <source>
        <dbReference type="SAM" id="SignalP"/>
    </source>
</evidence>
<evidence type="ECO:0000256" key="3">
    <source>
        <dbReference type="ARBA" id="ARBA00022737"/>
    </source>
</evidence>
<dbReference type="InterPro" id="IPR050328">
    <property type="entry name" value="Dev_Immune_Receptor"/>
</dbReference>
<comment type="caution">
    <text evidence="7">The sequence shown here is derived from an EMBL/GenBank/DDBJ whole genome shotgun (WGS) entry which is preliminary data.</text>
</comment>
<dbReference type="InterPro" id="IPR000483">
    <property type="entry name" value="Cys-rich_flank_reg_C"/>
</dbReference>
<feature type="domain" description="LRRCT" evidence="6">
    <location>
        <begin position="554"/>
        <end position="603"/>
    </location>
</feature>
<dbReference type="PANTHER" id="PTHR24373">
    <property type="entry name" value="SLIT RELATED LEUCINE-RICH REPEAT NEURONAL PROTEIN"/>
    <property type="match status" value="1"/>
</dbReference>
<name>A0A8S1ESS9_9PELO</name>
<dbReference type="SMART" id="SM00369">
    <property type="entry name" value="LRR_TYP"/>
    <property type="match status" value="7"/>
</dbReference>
<evidence type="ECO:0000256" key="1">
    <source>
        <dbReference type="ARBA" id="ARBA00022614"/>
    </source>
</evidence>
<keyword evidence="4" id="KW-0472">Membrane</keyword>
<dbReference type="Pfam" id="PF13855">
    <property type="entry name" value="LRR_8"/>
    <property type="match status" value="4"/>
</dbReference>
<reference evidence="7 8" key="1">
    <citation type="submission" date="2020-04" db="EMBL/GenBank/DDBJ databases">
        <authorList>
            <person name="Laetsch R D."/>
            <person name="Stevens L."/>
            <person name="Kumar S."/>
            <person name="Blaxter L. M."/>
        </authorList>
    </citation>
    <scope>NUCLEOTIDE SEQUENCE [LARGE SCALE GENOMIC DNA]</scope>
</reference>
<gene>
    <name evidence="7" type="ORF">CBOVIS_LOCUS5141</name>
</gene>
<dbReference type="InterPro" id="IPR032675">
    <property type="entry name" value="LRR_dom_sf"/>
</dbReference>
<protein>
    <recommendedName>
        <fullName evidence="6">LRRCT domain-containing protein</fullName>
    </recommendedName>
</protein>
<evidence type="ECO:0000256" key="4">
    <source>
        <dbReference type="SAM" id="Phobius"/>
    </source>
</evidence>
<keyword evidence="4" id="KW-0812">Transmembrane</keyword>